<dbReference type="PANTHER" id="PTHR43003">
    <property type="entry name" value="DNA-3-METHYLADENINE GLYCOSYLASE"/>
    <property type="match status" value="1"/>
</dbReference>
<comment type="caution">
    <text evidence="6">The sequence shown here is derived from an EMBL/GenBank/DDBJ whole genome shotgun (WGS) entry which is preliminary data.</text>
</comment>
<gene>
    <name evidence="6" type="ORF">ACFX5E_08350</name>
</gene>
<comment type="catalytic activity">
    <reaction evidence="1">
        <text>Hydrolysis of alkylated DNA, releasing 3-methyladenine, 3-methylguanine, 7-methylguanine and 7-methyladenine.</text>
        <dbReference type="EC" id="3.2.2.21"/>
    </reaction>
</comment>
<evidence type="ECO:0000256" key="3">
    <source>
        <dbReference type="ARBA" id="ARBA00022763"/>
    </source>
</evidence>
<dbReference type="Pfam" id="PF00730">
    <property type="entry name" value="HhH-GPD"/>
    <property type="match status" value="1"/>
</dbReference>
<evidence type="ECO:0000256" key="1">
    <source>
        <dbReference type="ARBA" id="ARBA00000086"/>
    </source>
</evidence>
<evidence type="ECO:0000313" key="6">
    <source>
        <dbReference type="EMBL" id="MFE3868083.1"/>
    </source>
</evidence>
<dbReference type="InterPro" id="IPR051912">
    <property type="entry name" value="Alkylbase_DNA_Glycosylase/TA"/>
</dbReference>
<dbReference type="EC" id="3.2.2.21" evidence="2"/>
<evidence type="ECO:0000256" key="2">
    <source>
        <dbReference type="ARBA" id="ARBA00012000"/>
    </source>
</evidence>
<proteinExistence type="predicted"/>
<dbReference type="RefSeq" id="WP_379854746.1">
    <property type="nucleotide sequence ID" value="NZ_JBHZPZ010000008.1"/>
</dbReference>
<keyword evidence="3" id="KW-0227">DNA damage</keyword>
<keyword evidence="7" id="KW-1185">Reference proteome</keyword>
<keyword evidence="4" id="KW-0234">DNA repair</keyword>
<protein>
    <recommendedName>
        <fullName evidence="2">DNA-3-methyladenine glycosylase II</fullName>
        <ecNumber evidence="2">3.2.2.21</ecNumber>
    </recommendedName>
</protein>
<dbReference type="EMBL" id="JBHZPZ010000008">
    <property type="protein sequence ID" value="MFE3868083.1"/>
    <property type="molecule type" value="Genomic_DNA"/>
</dbReference>
<accession>A0ABW6HVQ5</accession>
<feature type="domain" description="HhH-GPD" evidence="5">
    <location>
        <begin position="42"/>
        <end position="191"/>
    </location>
</feature>
<sequence>MQQAIEYLSEKDTIFKLIIEKYGLPTIPKRPQGFETLVLLILEQQVSIDSAKATFLKLREKIKIFEPGILLKLPDEEFRTLGVSRQKTSYIKALSIAILNKDIDLESLPTKTADQVRQELIKIKGIGNWTIDIYLMFCLQAPDLLPLGDIAVVNTIKELLDIHEKEAMEIHAVQWSPYRSYATFLLWHYYLNKRNRTIVYQY</sequence>
<dbReference type="SMART" id="SM00478">
    <property type="entry name" value="ENDO3c"/>
    <property type="match status" value="1"/>
</dbReference>
<dbReference type="Gene3D" id="1.10.340.30">
    <property type="entry name" value="Hypothetical protein, domain 2"/>
    <property type="match status" value="1"/>
</dbReference>
<evidence type="ECO:0000313" key="7">
    <source>
        <dbReference type="Proteomes" id="UP001600109"/>
    </source>
</evidence>
<reference evidence="6 7" key="1">
    <citation type="submission" date="2024-06" db="EMBL/GenBank/DDBJ databases">
        <title>Flavobacterium spp. isolated from glacier.</title>
        <authorList>
            <person name="Han D."/>
        </authorList>
    </citation>
    <scope>NUCLEOTIDE SEQUENCE [LARGE SCALE GENOMIC DNA]</scope>
    <source>
        <strain evidence="6 7">LS2P90</strain>
    </source>
</reference>
<dbReference type="Proteomes" id="UP001600109">
    <property type="component" value="Unassembled WGS sequence"/>
</dbReference>
<dbReference type="CDD" id="cd00056">
    <property type="entry name" value="ENDO3c"/>
    <property type="match status" value="1"/>
</dbReference>
<dbReference type="Gene3D" id="1.10.1670.40">
    <property type="match status" value="1"/>
</dbReference>
<organism evidence="6 7">
    <name type="scientific">Flavobacterium xylosi</name>
    <dbReference type="NCBI Taxonomy" id="3230415"/>
    <lineage>
        <taxon>Bacteria</taxon>
        <taxon>Pseudomonadati</taxon>
        <taxon>Bacteroidota</taxon>
        <taxon>Flavobacteriia</taxon>
        <taxon>Flavobacteriales</taxon>
        <taxon>Flavobacteriaceae</taxon>
        <taxon>Flavobacterium</taxon>
    </lineage>
</organism>
<dbReference type="InterPro" id="IPR003265">
    <property type="entry name" value="HhH-GPD_domain"/>
</dbReference>
<dbReference type="SUPFAM" id="SSF48150">
    <property type="entry name" value="DNA-glycosylase"/>
    <property type="match status" value="1"/>
</dbReference>
<evidence type="ECO:0000256" key="4">
    <source>
        <dbReference type="ARBA" id="ARBA00023204"/>
    </source>
</evidence>
<dbReference type="PANTHER" id="PTHR43003:SF5">
    <property type="entry name" value="DNA-3-METHYLADENINE GLYCOSYLASE"/>
    <property type="match status" value="1"/>
</dbReference>
<dbReference type="InterPro" id="IPR011257">
    <property type="entry name" value="DNA_glycosylase"/>
</dbReference>
<evidence type="ECO:0000259" key="5">
    <source>
        <dbReference type="SMART" id="SM00478"/>
    </source>
</evidence>
<name>A0ABW6HVQ5_9FLAO</name>